<evidence type="ECO:0000313" key="1">
    <source>
        <dbReference type="EMBL" id="VDR23821.1"/>
    </source>
</evidence>
<name>A0A3P8KDH1_RAOTE</name>
<dbReference type="EMBL" id="LR131271">
    <property type="protein sequence ID" value="VDR23821.1"/>
    <property type="molecule type" value="Genomic_DNA"/>
</dbReference>
<protein>
    <submittedName>
        <fullName evidence="1">AsmA family</fullName>
    </submittedName>
</protein>
<evidence type="ECO:0000313" key="2">
    <source>
        <dbReference type="Proteomes" id="UP000274346"/>
    </source>
</evidence>
<gene>
    <name evidence="1" type="ORF">NCTC13098_00093</name>
</gene>
<proteinExistence type="predicted"/>
<dbReference type="AlphaFoldDB" id="A0A3P8KDH1"/>
<organism evidence="1 2">
    <name type="scientific">Raoultella terrigena</name>
    <name type="common">Klebsiella terrigena</name>
    <dbReference type="NCBI Taxonomy" id="577"/>
    <lineage>
        <taxon>Bacteria</taxon>
        <taxon>Pseudomonadati</taxon>
        <taxon>Pseudomonadota</taxon>
        <taxon>Gammaproteobacteria</taxon>
        <taxon>Enterobacterales</taxon>
        <taxon>Enterobacteriaceae</taxon>
        <taxon>Klebsiella/Raoultella group</taxon>
        <taxon>Raoultella</taxon>
    </lineage>
</organism>
<sequence length="204" mass="22552">MPSSRRRVSPCVSFTSRWEGGMVRTSGRWLRDGKALVLDDTAFAGLEYTLPENWKQLWMEPLPAWLQSLTLKKFGASRNLVIDIDPQFPWQVTALDGYGGELQLVKDRRWGVWNGSATLNAAAATFNRVDVRRPSLKLSANASTVNINELSAFTERGILQATAAVSQLPQRQVNLSLNGRGVPLNVCRRGAGPRCRLPVTVTSS</sequence>
<reference evidence="1 2" key="1">
    <citation type="submission" date="2018-12" db="EMBL/GenBank/DDBJ databases">
        <authorList>
            <consortium name="Pathogen Informatics"/>
        </authorList>
    </citation>
    <scope>NUCLEOTIDE SEQUENCE [LARGE SCALE GENOMIC DNA]</scope>
    <source>
        <strain evidence="1 2">NCTC13098</strain>
    </source>
</reference>
<dbReference type="KEGG" id="rtg:NCTC13098_00093"/>
<dbReference type="Proteomes" id="UP000274346">
    <property type="component" value="Chromosome"/>
</dbReference>
<accession>A0A3P8KDH1</accession>